<feature type="non-terminal residue" evidence="1">
    <location>
        <position position="333"/>
    </location>
</feature>
<organism evidence="1 2">
    <name type="scientific">Amylocarpus encephaloides</name>
    <dbReference type="NCBI Taxonomy" id="45428"/>
    <lineage>
        <taxon>Eukaryota</taxon>
        <taxon>Fungi</taxon>
        <taxon>Dikarya</taxon>
        <taxon>Ascomycota</taxon>
        <taxon>Pezizomycotina</taxon>
        <taxon>Leotiomycetes</taxon>
        <taxon>Helotiales</taxon>
        <taxon>Helotiales incertae sedis</taxon>
        <taxon>Amylocarpus</taxon>
    </lineage>
</organism>
<protein>
    <recommendedName>
        <fullName evidence="3">RRM domain-containing protein</fullName>
    </recommendedName>
</protein>
<name>A0A9P7YMJ1_9HELO</name>
<evidence type="ECO:0000313" key="1">
    <source>
        <dbReference type="EMBL" id="KAG9236272.1"/>
    </source>
</evidence>
<proteinExistence type="predicted"/>
<keyword evidence="2" id="KW-1185">Reference proteome</keyword>
<dbReference type="Proteomes" id="UP000824998">
    <property type="component" value="Unassembled WGS sequence"/>
</dbReference>
<accession>A0A9P7YMJ1</accession>
<dbReference type="EMBL" id="MU251411">
    <property type="protein sequence ID" value="KAG9236272.1"/>
    <property type="molecule type" value="Genomic_DNA"/>
</dbReference>
<dbReference type="AlphaFoldDB" id="A0A9P7YMJ1"/>
<sequence length="333" mass="37403">MSYNPLPTALSKDEHEKALQRLRNIPTPTVLKTGFESKDSFAGKNYDERRSSSSHFDASKNSSFDYGYRPTHGLSSTGRGVEMWNSLEDRSDAFEAHRWFAGRDDRKYPEIFKHGYIFIPGKEDKNYHRAIVISNLPAEIQLRDVLAKVRGGEIMSAVLADTHFVTGSMSVIVQFVQEAAAQEYVTFVNANADCLSFDCNGEAKAAEVTLLSTPSYPIHLAQLKATTDNKHTRCISIHNVPSGFSVPALERDLSCGNGHRASNLVEMYFDKHRILYLEFASIIIASSAFGILKRWQEYEVLEVRFEPDPCAEALEKLRLDAEPKKPLFPKGGF</sequence>
<evidence type="ECO:0008006" key="3">
    <source>
        <dbReference type="Google" id="ProtNLM"/>
    </source>
</evidence>
<gene>
    <name evidence="1" type="ORF">BJ875DRAFT_372499</name>
</gene>
<dbReference type="OrthoDB" id="5244622at2759"/>
<reference evidence="1" key="1">
    <citation type="journal article" date="2021" name="IMA Fungus">
        <title>Genomic characterization of three marine fungi, including Emericellopsis atlantica sp. nov. with signatures of a generalist lifestyle and marine biomass degradation.</title>
        <authorList>
            <person name="Hagestad O.C."/>
            <person name="Hou L."/>
            <person name="Andersen J.H."/>
            <person name="Hansen E.H."/>
            <person name="Altermark B."/>
            <person name="Li C."/>
            <person name="Kuhnert E."/>
            <person name="Cox R.J."/>
            <person name="Crous P.W."/>
            <person name="Spatafora J.W."/>
            <person name="Lail K."/>
            <person name="Amirebrahimi M."/>
            <person name="Lipzen A."/>
            <person name="Pangilinan J."/>
            <person name="Andreopoulos W."/>
            <person name="Hayes R.D."/>
            <person name="Ng V."/>
            <person name="Grigoriev I.V."/>
            <person name="Jackson S.A."/>
            <person name="Sutton T.D.S."/>
            <person name="Dobson A.D.W."/>
            <person name="Rama T."/>
        </authorList>
    </citation>
    <scope>NUCLEOTIDE SEQUENCE</scope>
    <source>
        <strain evidence="1">TRa018bII</strain>
    </source>
</reference>
<evidence type="ECO:0000313" key="2">
    <source>
        <dbReference type="Proteomes" id="UP000824998"/>
    </source>
</evidence>
<comment type="caution">
    <text evidence="1">The sequence shown here is derived from an EMBL/GenBank/DDBJ whole genome shotgun (WGS) entry which is preliminary data.</text>
</comment>